<evidence type="ECO:0000256" key="1">
    <source>
        <dbReference type="SAM" id="MobiDB-lite"/>
    </source>
</evidence>
<proteinExistence type="predicted"/>
<accession>A0A2K0UNB1</accession>
<evidence type="ECO:0000313" key="2">
    <source>
        <dbReference type="EMBL" id="PNP59277.1"/>
    </source>
</evidence>
<evidence type="ECO:0000313" key="3">
    <source>
        <dbReference type="Proteomes" id="UP000236290"/>
    </source>
</evidence>
<feature type="region of interest" description="Disordered" evidence="1">
    <location>
        <begin position="1"/>
        <end position="65"/>
    </location>
</feature>
<protein>
    <submittedName>
        <fullName evidence="2">Uncharacterized protein</fullName>
    </submittedName>
</protein>
<feature type="compositionally biased region" description="Basic and acidic residues" evidence="1">
    <location>
        <begin position="1"/>
        <end position="44"/>
    </location>
</feature>
<dbReference type="Proteomes" id="UP000236290">
    <property type="component" value="Unassembled WGS sequence"/>
</dbReference>
<dbReference type="AlphaFoldDB" id="A0A2K0UNB1"/>
<gene>
    <name evidence="2" type="ORF">THARTR1_01023</name>
</gene>
<organism evidence="2 3">
    <name type="scientific">Trichoderma harzianum</name>
    <name type="common">Hypocrea lixii</name>
    <dbReference type="NCBI Taxonomy" id="5544"/>
    <lineage>
        <taxon>Eukaryota</taxon>
        <taxon>Fungi</taxon>
        <taxon>Dikarya</taxon>
        <taxon>Ascomycota</taxon>
        <taxon>Pezizomycotina</taxon>
        <taxon>Sordariomycetes</taxon>
        <taxon>Hypocreomycetidae</taxon>
        <taxon>Hypocreales</taxon>
        <taxon>Hypocreaceae</taxon>
        <taxon>Trichoderma</taxon>
    </lineage>
</organism>
<name>A0A2K0UNB1_TRIHA</name>
<dbReference type="EMBL" id="MTYI01000009">
    <property type="protein sequence ID" value="PNP59277.1"/>
    <property type="molecule type" value="Genomic_DNA"/>
</dbReference>
<reference evidence="2 3" key="1">
    <citation type="submission" date="2017-02" db="EMBL/GenBank/DDBJ databases">
        <title>Genomes of Trichoderma spp. with biocontrol activity.</title>
        <authorList>
            <person name="Gardiner D."/>
            <person name="Kazan K."/>
            <person name="Vos C."/>
            <person name="Harvey P."/>
        </authorList>
    </citation>
    <scope>NUCLEOTIDE SEQUENCE [LARGE SCALE GENOMIC DNA]</scope>
    <source>
        <strain evidence="2 3">Tr1</strain>
    </source>
</reference>
<sequence>MAPKTTTKDKEKEKVSSKSGSRRERERDRDRATPAPYEHPDASHAKKKYVSLTQPPVSAAADSRP</sequence>
<comment type="caution">
    <text evidence="2">The sequence shown here is derived from an EMBL/GenBank/DDBJ whole genome shotgun (WGS) entry which is preliminary data.</text>
</comment>